<proteinExistence type="predicted"/>
<name>A0A5C6AFY5_9BACT</name>
<keyword evidence="10" id="KW-1185">Reference proteome</keyword>
<dbReference type="OrthoDB" id="6111975at2"/>
<gene>
    <name evidence="9" type="primary">pknD_5</name>
    <name evidence="9" type="ORF">Pla100_22620</name>
</gene>
<dbReference type="AlphaFoldDB" id="A0A5C6AFY5"/>
<keyword evidence="7" id="KW-1133">Transmembrane helix</keyword>
<dbReference type="Gene3D" id="1.10.510.10">
    <property type="entry name" value="Transferase(Phosphotransferase) domain 1"/>
    <property type="match status" value="1"/>
</dbReference>
<dbReference type="Gene3D" id="3.30.200.20">
    <property type="entry name" value="Phosphorylase Kinase, domain 1"/>
    <property type="match status" value="1"/>
</dbReference>
<dbReference type="Proteomes" id="UP000316213">
    <property type="component" value="Unassembled WGS sequence"/>
</dbReference>
<keyword evidence="3 9" id="KW-0418">Kinase</keyword>
<dbReference type="PANTHER" id="PTHR43289">
    <property type="entry name" value="MITOGEN-ACTIVATED PROTEIN KINASE KINASE KINASE 20-RELATED"/>
    <property type="match status" value="1"/>
</dbReference>
<feature type="domain" description="Protein kinase" evidence="8">
    <location>
        <begin position="58"/>
        <end position="351"/>
    </location>
</feature>
<dbReference type="InterPro" id="IPR008271">
    <property type="entry name" value="Ser/Thr_kinase_AS"/>
</dbReference>
<accession>A0A5C6AFY5</accession>
<dbReference type="GO" id="GO:0005524">
    <property type="term" value="F:ATP binding"/>
    <property type="evidence" value="ECO:0007669"/>
    <property type="project" value="UniProtKB-UniRule"/>
</dbReference>
<evidence type="ECO:0000256" key="4">
    <source>
        <dbReference type="ARBA" id="ARBA00022840"/>
    </source>
</evidence>
<evidence type="ECO:0000256" key="6">
    <source>
        <dbReference type="SAM" id="MobiDB-lite"/>
    </source>
</evidence>
<dbReference type="SUPFAM" id="SSF56112">
    <property type="entry name" value="Protein kinase-like (PK-like)"/>
    <property type="match status" value="1"/>
</dbReference>
<dbReference type="RefSeq" id="WP_146577770.1">
    <property type="nucleotide sequence ID" value="NZ_SJPM01000004.1"/>
</dbReference>
<organism evidence="9 10">
    <name type="scientific">Neorhodopirellula pilleata</name>
    <dbReference type="NCBI Taxonomy" id="2714738"/>
    <lineage>
        <taxon>Bacteria</taxon>
        <taxon>Pseudomonadati</taxon>
        <taxon>Planctomycetota</taxon>
        <taxon>Planctomycetia</taxon>
        <taxon>Pirellulales</taxon>
        <taxon>Pirellulaceae</taxon>
        <taxon>Neorhodopirellula</taxon>
    </lineage>
</organism>
<dbReference type="EMBL" id="SJPM01000004">
    <property type="protein sequence ID" value="TWT97113.1"/>
    <property type="molecule type" value="Genomic_DNA"/>
</dbReference>
<dbReference type="InterPro" id="IPR000719">
    <property type="entry name" value="Prot_kinase_dom"/>
</dbReference>
<dbReference type="PROSITE" id="PS50011">
    <property type="entry name" value="PROTEIN_KINASE_DOM"/>
    <property type="match status" value="1"/>
</dbReference>
<dbReference type="PANTHER" id="PTHR43289:SF6">
    <property type="entry name" value="SERINE_THREONINE-PROTEIN KINASE NEKL-3"/>
    <property type="match status" value="1"/>
</dbReference>
<feature type="region of interest" description="Disordered" evidence="6">
    <location>
        <begin position="1"/>
        <end position="22"/>
    </location>
</feature>
<reference evidence="9 10" key="1">
    <citation type="submission" date="2019-02" db="EMBL/GenBank/DDBJ databases">
        <title>Deep-cultivation of Planctomycetes and their phenomic and genomic characterization uncovers novel biology.</title>
        <authorList>
            <person name="Wiegand S."/>
            <person name="Jogler M."/>
            <person name="Boedeker C."/>
            <person name="Pinto D."/>
            <person name="Vollmers J."/>
            <person name="Rivas-Marin E."/>
            <person name="Kohn T."/>
            <person name="Peeters S.H."/>
            <person name="Heuer A."/>
            <person name="Rast P."/>
            <person name="Oberbeckmann S."/>
            <person name="Bunk B."/>
            <person name="Jeske O."/>
            <person name="Meyerdierks A."/>
            <person name="Storesund J.E."/>
            <person name="Kallscheuer N."/>
            <person name="Luecker S."/>
            <person name="Lage O.M."/>
            <person name="Pohl T."/>
            <person name="Merkel B.J."/>
            <person name="Hornburger P."/>
            <person name="Mueller R.-W."/>
            <person name="Bruemmer F."/>
            <person name="Labrenz M."/>
            <person name="Spormann A.M."/>
            <person name="Op Den Camp H."/>
            <person name="Overmann J."/>
            <person name="Amann R."/>
            <person name="Jetten M.S.M."/>
            <person name="Mascher T."/>
            <person name="Medema M.H."/>
            <person name="Devos D.P."/>
            <person name="Kaster A.-K."/>
            <person name="Ovreas L."/>
            <person name="Rohde M."/>
            <person name="Galperin M.Y."/>
            <person name="Jogler C."/>
        </authorList>
    </citation>
    <scope>NUCLEOTIDE SEQUENCE [LARGE SCALE GENOMIC DNA]</scope>
    <source>
        <strain evidence="9 10">Pla100</strain>
    </source>
</reference>
<keyword evidence="7" id="KW-0812">Transmembrane</keyword>
<evidence type="ECO:0000256" key="5">
    <source>
        <dbReference type="PROSITE-ProRule" id="PRU10141"/>
    </source>
</evidence>
<dbReference type="CDD" id="cd14014">
    <property type="entry name" value="STKc_PknB_like"/>
    <property type="match status" value="1"/>
</dbReference>
<dbReference type="Pfam" id="PF00069">
    <property type="entry name" value="Pkinase"/>
    <property type="match status" value="1"/>
</dbReference>
<dbReference type="InterPro" id="IPR017441">
    <property type="entry name" value="Protein_kinase_ATP_BS"/>
</dbReference>
<evidence type="ECO:0000313" key="10">
    <source>
        <dbReference type="Proteomes" id="UP000316213"/>
    </source>
</evidence>
<comment type="caution">
    <text evidence="9">The sequence shown here is derived from an EMBL/GenBank/DDBJ whole genome shotgun (WGS) entry which is preliminary data.</text>
</comment>
<feature type="transmembrane region" description="Helical" evidence="7">
    <location>
        <begin position="381"/>
        <end position="407"/>
    </location>
</feature>
<dbReference type="InterPro" id="IPR011009">
    <property type="entry name" value="Kinase-like_dom_sf"/>
</dbReference>
<evidence type="ECO:0000256" key="1">
    <source>
        <dbReference type="ARBA" id="ARBA00022679"/>
    </source>
</evidence>
<sequence length="412" mass="45465">MTAEKRSNELPETIAPDPTAAGDEASLILTGTAGLTSLPTVGRSGNQVTLTSRNEVRYRSESVLGRGGMGEVRLASDQDIGRRVAVKRLLDKKNPQSVARFIDEVRTVGKLEHPNIVPIHDVGVDADGSLFFVMKYVDGETLASIISRLREGDGEYHKRYSFEARLDLFSGLLRALQYAHEQGMLHRDVKPENIMVGHFGEVMLTDWGIARHVNHRQGSSADNDKPAVEMPRASGQTIDGSIIGTIGYMSPEQASGHSEEIDARSDLYAAFVVLYELLSTQAFAPRGDSLLKVITDAKERQAPQFLDPNFASRYQPAVPAELRHFLRRGLQPAKKDRFQSAGNVLRDLERIRSGEPPIQCAGTFIKVANARLERLVDKRPILAISLYVMTTCLFLIGIVTTCMVIVARWSPT</sequence>
<evidence type="ECO:0000313" key="9">
    <source>
        <dbReference type="EMBL" id="TWT97113.1"/>
    </source>
</evidence>
<evidence type="ECO:0000256" key="7">
    <source>
        <dbReference type="SAM" id="Phobius"/>
    </source>
</evidence>
<feature type="binding site" evidence="5">
    <location>
        <position position="87"/>
    </location>
    <ligand>
        <name>ATP</name>
        <dbReference type="ChEBI" id="CHEBI:30616"/>
    </ligand>
</feature>
<dbReference type="EC" id="2.7.11.1" evidence="9"/>
<evidence type="ECO:0000256" key="3">
    <source>
        <dbReference type="ARBA" id="ARBA00022777"/>
    </source>
</evidence>
<dbReference type="PROSITE" id="PS00108">
    <property type="entry name" value="PROTEIN_KINASE_ST"/>
    <property type="match status" value="1"/>
</dbReference>
<keyword evidence="4 5" id="KW-0067">ATP-binding</keyword>
<evidence type="ECO:0000259" key="8">
    <source>
        <dbReference type="PROSITE" id="PS50011"/>
    </source>
</evidence>
<keyword evidence="7" id="KW-0472">Membrane</keyword>
<dbReference type="SMART" id="SM00220">
    <property type="entry name" value="S_TKc"/>
    <property type="match status" value="1"/>
</dbReference>
<protein>
    <submittedName>
        <fullName evidence="9">Serine/threonine-protein kinase PknD</fullName>
        <ecNumber evidence="9">2.7.11.1</ecNumber>
    </submittedName>
</protein>
<dbReference type="PROSITE" id="PS00107">
    <property type="entry name" value="PROTEIN_KINASE_ATP"/>
    <property type="match status" value="1"/>
</dbReference>
<keyword evidence="2 5" id="KW-0547">Nucleotide-binding</keyword>
<dbReference type="GO" id="GO:0004674">
    <property type="term" value="F:protein serine/threonine kinase activity"/>
    <property type="evidence" value="ECO:0007669"/>
    <property type="project" value="UniProtKB-EC"/>
</dbReference>
<evidence type="ECO:0000256" key="2">
    <source>
        <dbReference type="ARBA" id="ARBA00022741"/>
    </source>
</evidence>
<keyword evidence="1 9" id="KW-0808">Transferase</keyword>